<reference evidence="1 2" key="1">
    <citation type="submission" date="2019-09" db="EMBL/GenBank/DDBJ databases">
        <title>FDA dAtabase for Regulatory Grade micrObial Sequences (FDA-ARGOS): Supporting development and validation of Infectious Disease Dx tests.</title>
        <authorList>
            <person name="Sciortino C."/>
            <person name="Tallon L."/>
            <person name="Sadzewicz L."/>
            <person name="Vavikolanu K."/>
            <person name="Mehta A."/>
            <person name="Aluvathingal J."/>
            <person name="Nadendla S."/>
            <person name="Nandy P."/>
            <person name="Geyer C."/>
            <person name="Yan Y."/>
            <person name="Sichtig H."/>
        </authorList>
    </citation>
    <scope>NUCLEOTIDE SEQUENCE [LARGE SCALE GENOMIC DNA]</scope>
    <source>
        <strain evidence="1 2">FDAARGOS_636</strain>
    </source>
</reference>
<name>A0ABX6KPI2_CHRGL</name>
<dbReference type="Proteomes" id="UP000501570">
    <property type="component" value="Chromosome"/>
</dbReference>
<proteinExistence type="predicted"/>
<accession>A0ABX6KPI2</accession>
<gene>
    <name evidence="1" type="ORF">FOB44_07575</name>
</gene>
<protein>
    <submittedName>
        <fullName evidence="1">Uncharacterized protein</fullName>
    </submittedName>
</protein>
<evidence type="ECO:0000313" key="2">
    <source>
        <dbReference type="Proteomes" id="UP000501570"/>
    </source>
</evidence>
<keyword evidence="2" id="KW-1185">Reference proteome</keyword>
<evidence type="ECO:0000313" key="1">
    <source>
        <dbReference type="EMBL" id="QIY90531.1"/>
    </source>
</evidence>
<organism evidence="1 2">
    <name type="scientific">Chryseobacterium gallinarum</name>
    <dbReference type="NCBI Taxonomy" id="1324352"/>
    <lineage>
        <taxon>Bacteria</taxon>
        <taxon>Pseudomonadati</taxon>
        <taxon>Bacteroidota</taxon>
        <taxon>Flavobacteriia</taxon>
        <taxon>Flavobacteriales</taxon>
        <taxon>Weeksellaceae</taxon>
        <taxon>Chryseobacterium group</taxon>
        <taxon>Chryseobacterium</taxon>
    </lineage>
</organism>
<sequence length="211" mass="25111">MERIWNYVYYYTYLFEIKTSKIITYPFSLIFDLIYKIPFIANGLKKRGSSPNELRSVTDNLMRNRKYGQNINFSNIHIGGLLVLIEYGLFNLLQALLAKSLIQYIKDFKYIIIDKQRNLIKYYSILRPIGHTLKLDDFDNKIKTSETSVRGEYEVVYLVKKGYTAFKINGLFYDNFKEIDSSIKLQRIYSYKFNLKLYLQLLFTGKIKIEE</sequence>
<dbReference type="RefSeq" id="WP_168238153.1">
    <property type="nucleotide sequence ID" value="NZ_CP050995.1"/>
</dbReference>
<dbReference type="EMBL" id="CP050995">
    <property type="protein sequence ID" value="QIY90531.1"/>
    <property type="molecule type" value="Genomic_DNA"/>
</dbReference>